<evidence type="ECO:0000313" key="1">
    <source>
        <dbReference type="EMBL" id="PWJ59195.1"/>
    </source>
</evidence>
<dbReference type="GO" id="GO:0006974">
    <property type="term" value="P:DNA damage response"/>
    <property type="evidence" value="ECO:0007669"/>
    <property type="project" value="TreeGrafter"/>
</dbReference>
<evidence type="ECO:0000313" key="2">
    <source>
        <dbReference type="Proteomes" id="UP000245880"/>
    </source>
</evidence>
<protein>
    <recommendedName>
        <fullName evidence="3">SIMPL domain-containing protein</fullName>
    </recommendedName>
</protein>
<gene>
    <name evidence="1" type="ORF">CLV98_10227</name>
</gene>
<dbReference type="InterPro" id="IPR016907">
    <property type="entry name" value="UCP029033"/>
</dbReference>
<dbReference type="Proteomes" id="UP000245880">
    <property type="component" value="Unassembled WGS sequence"/>
</dbReference>
<dbReference type="PANTHER" id="PTHR34387:SF2">
    <property type="entry name" value="SLR1258 PROTEIN"/>
    <property type="match status" value="1"/>
</dbReference>
<reference evidence="1 2" key="1">
    <citation type="submission" date="2018-03" db="EMBL/GenBank/DDBJ databases">
        <title>Genomic Encyclopedia of Archaeal and Bacterial Type Strains, Phase II (KMG-II): from individual species to whole genera.</title>
        <authorList>
            <person name="Goeker M."/>
        </authorList>
    </citation>
    <scope>NUCLEOTIDE SEQUENCE [LARGE SCALE GENOMIC DNA]</scope>
    <source>
        <strain evidence="1 2">DSM 100346</strain>
    </source>
</reference>
<accession>A0A316AN57</accession>
<keyword evidence="2" id="KW-1185">Reference proteome</keyword>
<sequence>MKTTPFNALILALSIIVTSLILSNAFQNRNKAQNTISVTGLGTKDFVSDLIVWSGSFSKKDLDLKSAYANLDKDRESIRQYLISKGIQDDQIIFSAVNISKEFDNVYGDNGMKIRSTFTGYSLSQNVQIESKEVDKVEGISRRVSELINKGVEFYSNSPEYYYTKLKELKIEMIAEATKDANMRAKKIAENSESKIGDLKKADMGVFQIVAQNSSEEFSWGGSFNTASKRKTANITVRLQYETE</sequence>
<dbReference type="OrthoDB" id="9785289at2"/>
<dbReference type="AlphaFoldDB" id="A0A316AN57"/>
<dbReference type="InterPro" id="IPR052022">
    <property type="entry name" value="26kDa_periplasmic_antigen"/>
</dbReference>
<dbReference type="RefSeq" id="WP_109673103.1">
    <property type="nucleotide sequence ID" value="NZ_QGDT01000002.1"/>
</dbReference>
<proteinExistence type="predicted"/>
<dbReference type="Gene3D" id="3.30.70.2970">
    <property type="entry name" value="Protein of unknown function (DUF541), domain 2"/>
    <property type="match status" value="1"/>
</dbReference>
<dbReference type="EMBL" id="QGDT01000002">
    <property type="protein sequence ID" value="PWJ59195.1"/>
    <property type="molecule type" value="Genomic_DNA"/>
</dbReference>
<name>A0A316AN57_9BACT</name>
<dbReference type="InterPro" id="IPR007497">
    <property type="entry name" value="SIMPL/DUF541"/>
</dbReference>
<organism evidence="1 2">
    <name type="scientific">Dyadobacter jejuensis</name>
    <dbReference type="NCBI Taxonomy" id="1082580"/>
    <lineage>
        <taxon>Bacteria</taxon>
        <taxon>Pseudomonadati</taxon>
        <taxon>Bacteroidota</taxon>
        <taxon>Cytophagia</taxon>
        <taxon>Cytophagales</taxon>
        <taxon>Spirosomataceae</taxon>
        <taxon>Dyadobacter</taxon>
    </lineage>
</organism>
<evidence type="ECO:0008006" key="3">
    <source>
        <dbReference type="Google" id="ProtNLM"/>
    </source>
</evidence>
<dbReference type="PIRSF" id="PIRSF029033">
    <property type="entry name" value="UCP029033"/>
    <property type="match status" value="1"/>
</dbReference>
<dbReference type="Pfam" id="PF04402">
    <property type="entry name" value="SIMPL"/>
    <property type="match status" value="1"/>
</dbReference>
<comment type="caution">
    <text evidence="1">The sequence shown here is derived from an EMBL/GenBank/DDBJ whole genome shotgun (WGS) entry which is preliminary data.</text>
</comment>
<dbReference type="PANTHER" id="PTHR34387">
    <property type="entry name" value="SLR1258 PROTEIN"/>
    <property type="match status" value="1"/>
</dbReference>